<evidence type="ECO:0000313" key="7">
    <source>
        <dbReference type="EMBL" id="KAH8019288.1"/>
    </source>
</evidence>
<gene>
    <name evidence="7" type="ORF">HPB51_018683</name>
</gene>
<evidence type="ECO:0000313" key="8">
    <source>
        <dbReference type="Proteomes" id="UP000821866"/>
    </source>
</evidence>
<dbReference type="InterPro" id="IPR017907">
    <property type="entry name" value="Znf_RING_CS"/>
</dbReference>
<dbReference type="InterPro" id="IPR013083">
    <property type="entry name" value="Znf_RING/FYVE/PHD"/>
</dbReference>
<dbReference type="GO" id="GO:0008270">
    <property type="term" value="F:zinc ion binding"/>
    <property type="evidence" value="ECO:0007669"/>
    <property type="project" value="UniProtKB-KW"/>
</dbReference>
<dbReference type="PROSITE" id="PS50089">
    <property type="entry name" value="ZF_RING_2"/>
    <property type="match status" value="1"/>
</dbReference>
<evidence type="ECO:0000256" key="5">
    <source>
        <dbReference type="SAM" id="MobiDB-lite"/>
    </source>
</evidence>
<keyword evidence="2 4" id="KW-0863">Zinc-finger</keyword>
<dbReference type="EMBL" id="JABSTU010000010">
    <property type="protein sequence ID" value="KAH8019288.1"/>
    <property type="molecule type" value="Genomic_DNA"/>
</dbReference>
<reference evidence="7" key="1">
    <citation type="journal article" date="2020" name="Cell">
        <title>Large-Scale Comparative Analyses of Tick Genomes Elucidate Their Genetic Diversity and Vector Capacities.</title>
        <authorList>
            <consortium name="Tick Genome and Microbiome Consortium (TIGMIC)"/>
            <person name="Jia N."/>
            <person name="Wang J."/>
            <person name="Shi W."/>
            <person name="Du L."/>
            <person name="Sun Y."/>
            <person name="Zhan W."/>
            <person name="Jiang J.F."/>
            <person name="Wang Q."/>
            <person name="Zhang B."/>
            <person name="Ji P."/>
            <person name="Bell-Sakyi L."/>
            <person name="Cui X.M."/>
            <person name="Yuan T.T."/>
            <person name="Jiang B.G."/>
            <person name="Yang W.F."/>
            <person name="Lam T.T."/>
            <person name="Chang Q.C."/>
            <person name="Ding S.J."/>
            <person name="Wang X.J."/>
            <person name="Zhu J.G."/>
            <person name="Ruan X.D."/>
            <person name="Zhao L."/>
            <person name="Wei J.T."/>
            <person name="Ye R.Z."/>
            <person name="Que T.C."/>
            <person name="Du C.H."/>
            <person name="Zhou Y.H."/>
            <person name="Cheng J.X."/>
            <person name="Dai P.F."/>
            <person name="Guo W.B."/>
            <person name="Han X.H."/>
            <person name="Huang E.J."/>
            <person name="Li L.F."/>
            <person name="Wei W."/>
            <person name="Gao Y.C."/>
            <person name="Liu J.Z."/>
            <person name="Shao H.Z."/>
            <person name="Wang X."/>
            <person name="Wang C.C."/>
            <person name="Yang T.C."/>
            <person name="Huo Q.B."/>
            <person name="Li W."/>
            <person name="Chen H.Y."/>
            <person name="Chen S.E."/>
            <person name="Zhou L.G."/>
            <person name="Ni X.B."/>
            <person name="Tian J.H."/>
            <person name="Sheng Y."/>
            <person name="Liu T."/>
            <person name="Pan Y.S."/>
            <person name="Xia L.Y."/>
            <person name="Li J."/>
            <person name="Zhao F."/>
            <person name="Cao W.C."/>
        </authorList>
    </citation>
    <scope>NUCLEOTIDE SEQUENCE</scope>
    <source>
        <strain evidence="7">Rmic-2018</strain>
    </source>
</reference>
<dbReference type="OrthoDB" id="6040387at2759"/>
<dbReference type="Gene3D" id="3.30.40.10">
    <property type="entry name" value="Zinc/RING finger domain, C3HC4 (zinc finger)"/>
    <property type="match status" value="1"/>
</dbReference>
<organism evidence="7 8">
    <name type="scientific">Rhipicephalus microplus</name>
    <name type="common">Cattle tick</name>
    <name type="synonym">Boophilus microplus</name>
    <dbReference type="NCBI Taxonomy" id="6941"/>
    <lineage>
        <taxon>Eukaryota</taxon>
        <taxon>Metazoa</taxon>
        <taxon>Ecdysozoa</taxon>
        <taxon>Arthropoda</taxon>
        <taxon>Chelicerata</taxon>
        <taxon>Arachnida</taxon>
        <taxon>Acari</taxon>
        <taxon>Parasitiformes</taxon>
        <taxon>Ixodida</taxon>
        <taxon>Ixodoidea</taxon>
        <taxon>Ixodidae</taxon>
        <taxon>Rhipicephalinae</taxon>
        <taxon>Rhipicephalus</taxon>
        <taxon>Boophilus</taxon>
    </lineage>
</organism>
<evidence type="ECO:0000256" key="4">
    <source>
        <dbReference type="PROSITE-ProRule" id="PRU00175"/>
    </source>
</evidence>
<dbReference type="Proteomes" id="UP000821866">
    <property type="component" value="Chromosome 8"/>
</dbReference>
<protein>
    <recommendedName>
        <fullName evidence="6">RING-type domain-containing protein</fullName>
    </recommendedName>
</protein>
<dbReference type="SUPFAM" id="SSF57850">
    <property type="entry name" value="RING/U-box"/>
    <property type="match status" value="1"/>
</dbReference>
<name>A0A9J6DB61_RHIMP</name>
<comment type="caution">
    <text evidence="7">The sequence shown here is derived from an EMBL/GenBank/DDBJ whole genome shotgun (WGS) entry which is preliminary data.</text>
</comment>
<feature type="domain" description="RING-type" evidence="6">
    <location>
        <begin position="12"/>
        <end position="54"/>
    </location>
</feature>
<feature type="region of interest" description="Disordered" evidence="5">
    <location>
        <begin position="114"/>
        <end position="146"/>
    </location>
</feature>
<dbReference type="InterPro" id="IPR001841">
    <property type="entry name" value="Znf_RING"/>
</dbReference>
<sequence>MDHADIDLTFSCPVCLEPRQSMVFGRCQHFVCASCLYEPVSGCLKAAFHCCPLCLAEKAFPDSCPEIRETTKRMMKLVGVVQCPRKRCGEEMWIWDQEEHEKSCQGVVTRSSSRRCGLPESASTSRGVTTRQSKQRRCKRSAPVDN</sequence>
<dbReference type="VEuPathDB" id="VectorBase:LOC119176215"/>
<evidence type="ECO:0000256" key="2">
    <source>
        <dbReference type="ARBA" id="ARBA00022771"/>
    </source>
</evidence>
<keyword evidence="3" id="KW-0862">Zinc</keyword>
<keyword evidence="8" id="KW-1185">Reference proteome</keyword>
<evidence type="ECO:0000256" key="1">
    <source>
        <dbReference type="ARBA" id="ARBA00022723"/>
    </source>
</evidence>
<dbReference type="AlphaFoldDB" id="A0A9J6DB61"/>
<accession>A0A9J6DB61</accession>
<proteinExistence type="predicted"/>
<dbReference type="OMA" id="RMVYGSC"/>
<keyword evidence="1" id="KW-0479">Metal-binding</keyword>
<reference evidence="7" key="2">
    <citation type="submission" date="2021-09" db="EMBL/GenBank/DDBJ databases">
        <authorList>
            <person name="Jia N."/>
            <person name="Wang J."/>
            <person name="Shi W."/>
            <person name="Du L."/>
            <person name="Sun Y."/>
            <person name="Zhan W."/>
            <person name="Jiang J."/>
            <person name="Wang Q."/>
            <person name="Zhang B."/>
            <person name="Ji P."/>
            <person name="Sakyi L.B."/>
            <person name="Cui X."/>
            <person name="Yuan T."/>
            <person name="Jiang B."/>
            <person name="Yang W."/>
            <person name="Lam T.T.-Y."/>
            <person name="Chang Q."/>
            <person name="Ding S."/>
            <person name="Wang X."/>
            <person name="Zhu J."/>
            <person name="Ruan X."/>
            <person name="Zhao L."/>
            <person name="Wei J."/>
            <person name="Que T."/>
            <person name="Du C."/>
            <person name="Cheng J."/>
            <person name="Dai P."/>
            <person name="Han X."/>
            <person name="Huang E."/>
            <person name="Gao Y."/>
            <person name="Liu J."/>
            <person name="Shao H."/>
            <person name="Ye R."/>
            <person name="Li L."/>
            <person name="Wei W."/>
            <person name="Wang X."/>
            <person name="Wang C."/>
            <person name="Huo Q."/>
            <person name="Li W."/>
            <person name="Guo W."/>
            <person name="Chen H."/>
            <person name="Chen S."/>
            <person name="Zhou L."/>
            <person name="Zhou L."/>
            <person name="Ni X."/>
            <person name="Tian J."/>
            <person name="Zhou Y."/>
            <person name="Sheng Y."/>
            <person name="Liu T."/>
            <person name="Pan Y."/>
            <person name="Xia L."/>
            <person name="Li J."/>
            <person name="Zhao F."/>
            <person name="Cao W."/>
        </authorList>
    </citation>
    <scope>NUCLEOTIDE SEQUENCE</scope>
    <source>
        <strain evidence="7">Rmic-2018</strain>
        <tissue evidence="7">Larvae</tissue>
    </source>
</reference>
<feature type="compositionally biased region" description="Polar residues" evidence="5">
    <location>
        <begin position="121"/>
        <end position="132"/>
    </location>
</feature>
<evidence type="ECO:0000259" key="6">
    <source>
        <dbReference type="PROSITE" id="PS50089"/>
    </source>
</evidence>
<evidence type="ECO:0000256" key="3">
    <source>
        <dbReference type="ARBA" id="ARBA00022833"/>
    </source>
</evidence>
<dbReference type="PROSITE" id="PS00518">
    <property type="entry name" value="ZF_RING_1"/>
    <property type="match status" value="1"/>
</dbReference>